<dbReference type="Proteomes" id="UP000600588">
    <property type="component" value="Unassembled WGS sequence"/>
</dbReference>
<reference evidence="1 2" key="1">
    <citation type="submission" date="2020-09" db="EMBL/GenBank/DDBJ databases">
        <title>TT11 complete genome.</title>
        <authorList>
            <person name="Wu Z."/>
        </authorList>
    </citation>
    <scope>NUCLEOTIDE SEQUENCE [LARGE SCALE GENOMIC DNA]</scope>
    <source>
        <strain evidence="1 2">TT11</strain>
    </source>
</reference>
<accession>A0A8J6U812</accession>
<organism evidence="1 2">
    <name type="scientific">Aestuariibaculum sediminum</name>
    <dbReference type="NCBI Taxonomy" id="2770637"/>
    <lineage>
        <taxon>Bacteria</taxon>
        <taxon>Pseudomonadati</taxon>
        <taxon>Bacteroidota</taxon>
        <taxon>Flavobacteriia</taxon>
        <taxon>Flavobacteriales</taxon>
        <taxon>Flavobacteriaceae</taxon>
    </lineage>
</organism>
<dbReference type="AlphaFoldDB" id="A0A8J6U812"/>
<name>A0A8J6U812_9FLAO</name>
<dbReference type="EMBL" id="JACVXB010000004">
    <property type="protein sequence ID" value="MBD0832738.1"/>
    <property type="molecule type" value="Genomic_DNA"/>
</dbReference>
<dbReference type="RefSeq" id="WP_188230522.1">
    <property type="nucleotide sequence ID" value="NZ_JACVXB010000004.1"/>
</dbReference>
<proteinExistence type="predicted"/>
<protein>
    <submittedName>
        <fullName evidence="1">Uncharacterized protein</fullName>
    </submittedName>
</protein>
<sequence length="151" mass="17836">MRLAFVTNFPLLDSENGDYVFNLIKNLRQSEHVAQITLITNKSYGKFDFCFEEKGCKVIIKESWVRGKFNSNSICNYLEYLNPSIILYNLKKLDVDELTSKRKIEMISTSTYKVEKFDEFPIWLEIRDQQEFFKVKDLFGDVYKKNNISVA</sequence>
<keyword evidence="2" id="KW-1185">Reference proteome</keyword>
<gene>
    <name evidence="1" type="ORF">ICJ83_11390</name>
</gene>
<evidence type="ECO:0000313" key="1">
    <source>
        <dbReference type="EMBL" id="MBD0832738.1"/>
    </source>
</evidence>
<comment type="caution">
    <text evidence="1">The sequence shown here is derived from an EMBL/GenBank/DDBJ whole genome shotgun (WGS) entry which is preliminary data.</text>
</comment>
<evidence type="ECO:0000313" key="2">
    <source>
        <dbReference type="Proteomes" id="UP000600588"/>
    </source>
</evidence>